<dbReference type="InterPro" id="IPR005103">
    <property type="entry name" value="AA9_LPMO"/>
</dbReference>
<accession>A0A6A5TMI6</accession>
<comment type="cofactor">
    <cofactor evidence="1">
        <name>Cu(2+)</name>
        <dbReference type="ChEBI" id="CHEBI:29036"/>
    </cofactor>
</comment>
<dbReference type="GO" id="GO:0005576">
    <property type="term" value="C:extracellular region"/>
    <property type="evidence" value="ECO:0007669"/>
    <property type="project" value="UniProtKB-SubCell"/>
</dbReference>
<feature type="domain" description="Auxiliary Activity family 9 catalytic" evidence="5">
    <location>
        <begin position="11"/>
        <end position="223"/>
    </location>
</feature>
<evidence type="ECO:0000313" key="7">
    <source>
        <dbReference type="Proteomes" id="UP000800035"/>
    </source>
</evidence>
<organism evidence="6 7">
    <name type="scientific">Byssothecium circinans</name>
    <dbReference type="NCBI Taxonomy" id="147558"/>
    <lineage>
        <taxon>Eukaryota</taxon>
        <taxon>Fungi</taxon>
        <taxon>Dikarya</taxon>
        <taxon>Ascomycota</taxon>
        <taxon>Pezizomycotina</taxon>
        <taxon>Dothideomycetes</taxon>
        <taxon>Pleosporomycetidae</taxon>
        <taxon>Pleosporales</taxon>
        <taxon>Massarineae</taxon>
        <taxon>Massarinaceae</taxon>
        <taxon>Byssothecium</taxon>
    </lineage>
</organism>
<keyword evidence="7" id="KW-1185">Reference proteome</keyword>
<dbReference type="PANTHER" id="PTHR33353">
    <property type="entry name" value="PUTATIVE (AFU_ORTHOLOGUE AFUA_1G12560)-RELATED"/>
    <property type="match status" value="1"/>
</dbReference>
<dbReference type="GO" id="GO:0016787">
    <property type="term" value="F:hydrolase activity"/>
    <property type="evidence" value="ECO:0007669"/>
    <property type="project" value="UniProtKB-KW"/>
</dbReference>
<evidence type="ECO:0000259" key="5">
    <source>
        <dbReference type="Pfam" id="PF03443"/>
    </source>
</evidence>
<keyword evidence="6" id="KW-0378">Hydrolase</keyword>
<evidence type="ECO:0000313" key="6">
    <source>
        <dbReference type="EMBL" id="KAF1952939.1"/>
    </source>
</evidence>
<proteinExistence type="predicted"/>
<gene>
    <name evidence="6" type="ORF">CC80DRAFT_391822</name>
</gene>
<comment type="subcellular location">
    <subcellularLocation>
        <location evidence="2">Secreted</location>
    </subcellularLocation>
</comment>
<evidence type="ECO:0000256" key="2">
    <source>
        <dbReference type="ARBA" id="ARBA00004613"/>
    </source>
</evidence>
<dbReference type="InterPro" id="IPR049892">
    <property type="entry name" value="AA9"/>
</dbReference>
<evidence type="ECO:0000256" key="4">
    <source>
        <dbReference type="ARBA" id="ARBA00023157"/>
    </source>
</evidence>
<keyword evidence="4" id="KW-1015">Disulfide bond</keyword>
<dbReference type="OrthoDB" id="4849160at2759"/>
<dbReference type="CDD" id="cd21175">
    <property type="entry name" value="LPMO_AA9"/>
    <property type="match status" value="1"/>
</dbReference>
<keyword evidence="3" id="KW-0964">Secreted</keyword>
<protein>
    <submittedName>
        <fullName evidence="6">Glycoside hydrolase</fullName>
    </submittedName>
</protein>
<name>A0A6A5TMI6_9PLEO</name>
<dbReference type="AlphaFoldDB" id="A0A6A5TMI6"/>
<dbReference type="Proteomes" id="UP000800035">
    <property type="component" value="Unassembled WGS sequence"/>
</dbReference>
<evidence type="ECO:0000256" key="1">
    <source>
        <dbReference type="ARBA" id="ARBA00001973"/>
    </source>
</evidence>
<dbReference type="Pfam" id="PF03443">
    <property type="entry name" value="AA9"/>
    <property type="match status" value="1"/>
</dbReference>
<reference evidence="6" key="1">
    <citation type="journal article" date="2020" name="Stud. Mycol.">
        <title>101 Dothideomycetes genomes: a test case for predicting lifestyles and emergence of pathogens.</title>
        <authorList>
            <person name="Haridas S."/>
            <person name="Albert R."/>
            <person name="Binder M."/>
            <person name="Bloem J."/>
            <person name="Labutti K."/>
            <person name="Salamov A."/>
            <person name="Andreopoulos B."/>
            <person name="Baker S."/>
            <person name="Barry K."/>
            <person name="Bills G."/>
            <person name="Bluhm B."/>
            <person name="Cannon C."/>
            <person name="Castanera R."/>
            <person name="Culley D."/>
            <person name="Daum C."/>
            <person name="Ezra D."/>
            <person name="Gonzalez J."/>
            <person name="Henrissat B."/>
            <person name="Kuo A."/>
            <person name="Liang C."/>
            <person name="Lipzen A."/>
            <person name="Lutzoni F."/>
            <person name="Magnuson J."/>
            <person name="Mondo S."/>
            <person name="Nolan M."/>
            <person name="Ohm R."/>
            <person name="Pangilinan J."/>
            <person name="Park H.-J."/>
            <person name="Ramirez L."/>
            <person name="Alfaro M."/>
            <person name="Sun H."/>
            <person name="Tritt A."/>
            <person name="Yoshinaga Y."/>
            <person name="Zwiers L.-H."/>
            <person name="Turgeon B."/>
            <person name="Goodwin S."/>
            <person name="Spatafora J."/>
            <person name="Crous P."/>
            <person name="Grigoriev I."/>
        </authorList>
    </citation>
    <scope>NUCLEOTIDE SEQUENCE</scope>
    <source>
        <strain evidence="6">CBS 675.92</strain>
    </source>
</reference>
<dbReference type="PANTHER" id="PTHR33353:SF34">
    <property type="entry name" value="ENDO-BETA-1,4-GLUCANASE D"/>
    <property type="match status" value="1"/>
</dbReference>
<evidence type="ECO:0000256" key="3">
    <source>
        <dbReference type="ARBA" id="ARBA00022525"/>
    </source>
</evidence>
<sequence length="236" mass="24799">LAALAATASAHGTVTGIVADGTYFGGYKLDYYYAAQNGQTPPATAGWSAENLDNGYVGGDRSAYDSPDIICHKNAKPGTSSATVKAGGKLAWQWSTWPQSHIGPVITYAANCGGDCSAVDKETLKWVKIDEAGYTNGKWAAVELISNNNTYEHTVPATLAAGKYVFRHEIIALHGAGSVNGAQNYPQCINIEVTGSGTASPEGTLGTKLYTAQEDGILFNPYVPTINYKIPGPALF</sequence>
<dbReference type="Gene3D" id="2.70.50.70">
    <property type="match status" value="1"/>
</dbReference>
<dbReference type="EMBL" id="ML977007">
    <property type="protein sequence ID" value="KAF1952939.1"/>
    <property type="molecule type" value="Genomic_DNA"/>
</dbReference>
<feature type="non-terminal residue" evidence="6">
    <location>
        <position position="1"/>
    </location>
</feature>
<feature type="non-terminal residue" evidence="6">
    <location>
        <position position="236"/>
    </location>
</feature>